<accession>A0A421DPV9</accession>
<dbReference type="GO" id="GO:0009289">
    <property type="term" value="C:pilus"/>
    <property type="evidence" value="ECO:0007669"/>
    <property type="project" value="InterPro"/>
</dbReference>
<evidence type="ECO:0000256" key="1">
    <source>
        <dbReference type="SAM" id="SignalP"/>
    </source>
</evidence>
<dbReference type="Gene3D" id="2.60.40.1090">
    <property type="entry name" value="Fimbrial-type adhesion domain"/>
    <property type="match status" value="1"/>
</dbReference>
<keyword evidence="1" id="KW-0732">Signal</keyword>
<sequence length="176" mass="18445">MFTQQTPTLLLSVALCSFQSAALTVSSTFIVSADIQKGCAFGSDVSNSQPDMGAINFGTQSASATNVDVASTAGGGSIVVTCTPGIAISIELDYGLHSTSSSQRYVMNTTGTTSLPYQLYRDSARTQVWGTGDLAMSISSFPTTTQTYTVYARYFGATPLPSAGEYTDNVTISLTY</sequence>
<dbReference type="PANTHER" id="PTHR37089:SF3">
    <property type="entry name" value="EXPORTED PROTEIN"/>
    <property type="match status" value="1"/>
</dbReference>
<dbReference type="InterPro" id="IPR036937">
    <property type="entry name" value="Adhesion_dom_fimbrial_sf"/>
</dbReference>
<evidence type="ECO:0000259" key="2">
    <source>
        <dbReference type="Pfam" id="PF05229"/>
    </source>
</evidence>
<dbReference type="RefSeq" id="WP_121574708.1">
    <property type="nucleotide sequence ID" value="NZ_MJLZ01000014.1"/>
</dbReference>
<dbReference type="Pfam" id="PF05229">
    <property type="entry name" value="SCPU"/>
    <property type="match status" value="1"/>
</dbReference>
<comment type="caution">
    <text evidence="3">The sequence shown here is derived from an EMBL/GenBank/DDBJ whole genome shotgun (WGS) entry which is preliminary data.</text>
</comment>
<dbReference type="EMBL" id="MJLZ01000014">
    <property type="protein sequence ID" value="RLM24896.1"/>
    <property type="molecule type" value="Genomic_DNA"/>
</dbReference>
<dbReference type="InterPro" id="IPR053167">
    <property type="entry name" value="Spore_coat_component"/>
</dbReference>
<feature type="signal peptide" evidence="1">
    <location>
        <begin position="1"/>
        <end position="22"/>
    </location>
</feature>
<dbReference type="AlphaFoldDB" id="A0A421DPV9"/>
<organism evidence="3 4">
    <name type="scientific">Brenneria alni</name>
    <dbReference type="NCBI Taxonomy" id="71656"/>
    <lineage>
        <taxon>Bacteria</taxon>
        <taxon>Pseudomonadati</taxon>
        <taxon>Pseudomonadota</taxon>
        <taxon>Gammaproteobacteria</taxon>
        <taxon>Enterobacterales</taxon>
        <taxon>Pectobacteriaceae</taxon>
        <taxon>Brenneria</taxon>
    </lineage>
</organism>
<proteinExistence type="predicted"/>
<gene>
    <name evidence="3" type="ORF">BIY29_08230</name>
</gene>
<reference evidence="3 4" key="1">
    <citation type="submission" date="2016-09" db="EMBL/GenBank/DDBJ databases">
        <authorList>
            <person name="Doonan J."/>
            <person name="Pachebat J.A."/>
            <person name="Golyshin P.N."/>
            <person name="Denman S."/>
            <person name="Mcdonald J.E."/>
        </authorList>
    </citation>
    <scope>NUCLEOTIDE SEQUENCE [LARGE SCALE GENOMIC DNA]</scope>
    <source>
        <strain evidence="3 4">NCPPB 3934</strain>
    </source>
</reference>
<evidence type="ECO:0000313" key="4">
    <source>
        <dbReference type="Proteomes" id="UP000285648"/>
    </source>
</evidence>
<keyword evidence="3" id="KW-0946">Virion</keyword>
<dbReference type="PANTHER" id="PTHR37089">
    <property type="entry name" value="PROTEIN U-RELATED"/>
    <property type="match status" value="1"/>
</dbReference>
<name>A0A421DPV9_9GAMM</name>
<dbReference type="GO" id="GO:0007155">
    <property type="term" value="P:cell adhesion"/>
    <property type="evidence" value="ECO:0007669"/>
    <property type="project" value="InterPro"/>
</dbReference>
<evidence type="ECO:0000313" key="3">
    <source>
        <dbReference type="EMBL" id="RLM24896.1"/>
    </source>
</evidence>
<dbReference type="InterPro" id="IPR007893">
    <property type="entry name" value="Spore_coat_U/FanG"/>
</dbReference>
<keyword evidence="4" id="KW-1185">Reference proteome</keyword>
<feature type="chain" id="PRO_5019472077" evidence="1">
    <location>
        <begin position="23"/>
        <end position="176"/>
    </location>
</feature>
<protein>
    <submittedName>
        <fullName evidence="3">Spore coat protein U</fullName>
    </submittedName>
</protein>
<feature type="domain" description="Spore coat protein U/FanG" evidence="2">
    <location>
        <begin position="27"/>
        <end position="172"/>
    </location>
</feature>
<dbReference type="Proteomes" id="UP000285648">
    <property type="component" value="Unassembled WGS sequence"/>
</dbReference>
<dbReference type="OrthoDB" id="8588792at2"/>
<dbReference type="SMART" id="SM00972">
    <property type="entry name" value="SCPU"/>
    <property type="match status" value="1"/>
</dbReference>
<keyword evidence="3" id="KW-0167">Capsid protein</keyword>